<dbReference type="HOGENOM" id="CLU_3288785_0_0_6"/>
<dbReference type="AlphaFoldDB" id="A0A076LQ08"/>
<protein>
    <submittedName>
        <fullName evidence="1">Uncharacterized protein</fullName>
    </submittedName>
</protein>
<reference evidence="1 2" key="1">
    <citation type="journal article" date="2012" name="PLoS ONE">
        <title>Edwardsiella comparative phylogenomics reveal the new intra/inter-species taxonomic relationships, virulence evolution and niche adaptation mechanisms.</title>
        <authorList>
            <person name="Yang M."/>
            <person name="Lv Y."/>
            <person name="Xiao J."/>
            <person name="Wu H."/>
            <person name="Zheng H."/>
            <person name="Liu Q."/>
            <person name="Zhang Y."/>
            <person name="Wang Q."/>
        </authorList>
    </citation>
    <scope>NUCLEOTIDE SEQUENCE [LARGE SCALE GENOMIC DNA]</scope>
    <source>
        <strain evidence="2">080813</strain>
    </source>
</reference>
<sequence>MYALYITSAYGSVENDRREEKRLFCIQPPDRREKTLGILD</sequence>
<dbReference type="EMBL" id="CP006664">
    <property type="protein sequence ID" value="AIJ10011.1"/>
    <property type="molecule type" value="Genomic_DNA"/>
</dbReference>
<dbReference type="KEGG" id="ete:ETEE_3591"/>
<organism evidence="1 2">
    <name type="scientific">Edwardsiella anguillarum ET080813</name>
    <dbReference type="NCBI Taxonomy" id="667120"/>
    <lineage>
        <taxon>Bacteria</taxon>
        <taxon>Pseudomonadati</taxon>
        <taxon>Pseudomonadota</taxon>
        <taxon>Gammaproteobacteria</taxon>
        <taxon>Enterobacterales</taxon>
        <taxon>Hafniaceae</taxon>
        <taxon>Edwardsiella</taxon>
    </lineage>
</organism>
<proteinExistence type="predicted"/>
<dbReference type="Proteomes" id="UP000028681">
    <property type="component" value="Chromosome"/>
</dbReference>
<name>A0A076LQ08_9GAMM</name>
<gene>
    <name evidence="1" type="ORF">ETEE_3591</name>
</gene>
<evidence type="ECO:0000313" key="2">
    <source>
        <dbReference type="Proteomes" id="UP000028681"/>
    </source>
</evidence>
<evidence type="ECO:0000313" key="1">
    <source>
        <dbReference type="EMBL" id="AIJ10011.1"/>
    </source>
</evidence>
<accession>A0A076LQ08</accession>